<dbReference type="AlphaFoldDB" id="A0AAQ4EP93"/>
<evidence type="ECO:0000256" key="1">
    <source>
        <dbReference type="SAM" id="MobiDB-lite"/>
    </source>
</evidence>
<sequence>MQMSAVVVALALAALIGLTFALRHADKVRDAGRGLDVDNDDAAAGENGTSANATSYEHAAVDEGGDAASSTGNGSRREEREPEPHPASGNTDNSGGQSKTPVYNARFSSVAHQPSMQATSPPPQHGPKGAESAKRILLRMNRKEWLNSRGWHLA</sequence>
<name>A0AAQ4EP93_AMBAM</name>
<dbReference type="EMBL" id="JARKHS020013087">
    <property type="protein sequence ID" value="KAK8776323.1"/>
    <property type="molecule type" value="Genomic_DNA"/>
</dbReference>
<protein>
    <recommendedName>
        <fullName evidence="5">Secreted protein</fullName>
    </recommendedName>
</protein>
<dbReference type="Proteomes" id="UP001321473">
    <property type="component" value="Unassembled WGS sequence"/>
</dbReference>
<keyword evidence="2" id="KW-0732">Signal</keyword>
<organism evidence="3 4">
    <name type="scientific">Amblyomma americanum</name>
    <name type="common">Lone star tick</name>
    <dbReference type="NCBI Taxonomy" id="6943"/>
    <lineage>
        <taxon>Eukaryota</taxon>
        <taxon>Metazoa</taxon>
        <taxon>Ecdysozoa</taxon>
        <taxon>Arthropoda</taxon>
        <taxon>Chelicerata</taxon>
        <taxon>Arachnida</taxon>
        <taxon>Acari</taxon>
        <taxon>Parasitiformes</taxon>
        <taxon>Ixodida</taxon>
        <taxon>Ixodoidea</taxon>
        <taxon>Ixodidae</taxon>
        <taxon>Amblyomminae</taxon>
        <taxon>Amblyomma</taxon>
    </lineage>
</organism>
<feature type="region of interest" description="Disordered" evidence="1">
    <location>
        <begin position="33"/>
        <end position="136"/>
    </location>
</feature>
<evidence type="ECO:0000313" key="4">
    <source>
        <dbReference type="Proteomes" id="UP001321473"/>
    </source>
</evidence>
<accession>A0AAQ4EP93</accession>
<feature type="chain" id="PRO_5043048832" description="Secreted protein" evidence="2">
    <location>
        <begin position="22"/>
        <end position="154"/>
    </location>
</feature>
<keyword evidence="4" id="KW-1185">Reference proteome</keyword>
<proteinExistence type="predicted"/>
<evidence type="ECO:0000313" key="3">
    <source>
        <dbReference type="EMBL" id="KAK8776323.1"/>
    </source>
</evidence>
<comment type="caution">
    <text evidence="3">The sequence shown here is derived from an EMBL/GenBank/DDBJ whole genome shotgun (WGS) entry which is preliminary data.</text>
</comment>
<reference evidence="3 4" key="1">
    <citation type="journal article" date="2023" name="Arcadia Sci">
        <title>De novo assembly of a long-read Amblyomma americanum tick genome.</title>
        <authorList>
            <person name="Chou S."/>
            <person name="Poskanzer K.E."/>
            <person name="Rollins M."/>
            <person name="Thuy-Boun P.S."/>
        </authorList>
    </citation>
    <scope>NUCLEOTIDE SEQUENCE [LARGE SCALE GENOMIC DNA]</scope>
    <source>
        <strain evidence="3">F_SG_1</strain>
        <tissue evidence="3">Salivary glands</tissue>
    </source>
</reference>
<evidence type="ECO:0000256" key="2">
    <source>
        <dbReference type="SAM" id="SignalP"/>
    </source>
</evidence>
<feature type="compositionally biased region" description="Basic and acidic residues" evidence="1">
    <location>
        <begin position="75"/>
        <end position="84"/>
    </location>
</feature>
<evidence type="ECO:0008006" key="5">
    <source>
        <dbReference type="Google" id="ProtNLM"/>
    </source>
</evidence>
<feature type="signal peptide" evidence="2">
    <location>
        <begin position="1"/>
        <end position="21"/>
    </location>
</feature>
<gene>
    <name evidence="3" type="ORF">V5799_030331</name>
</gene>
<feature type="compositionally biased region" description="Polar residues" evidence="1">
    <location>
        <begin position="88"/>
        <end position="119"/>
    </location>
</feature>